<evidence type="ECO:0008006" key="5">
    <source>
        <dbReference type="Google" id="ProtNLM"/>
    </source>
</evidence>
<accession>A0A5C5RSG2</accession>
<sequence length="504" mass="49565">MVPAMVTATCTHEDDETKRSKVLRAFVARIPSLAIGLLTVAALSLGNFVAGAGRASADPGCSPNPLTVLPCTVFNKTVGAAVGGSFDKIVESMNEAMGKALELSMSWWIAMPSPKLGPQENSQSGSILQIVRDYTLELQIVGLIVSLSFVALRMAVSRKGLVEESEAAWTSLVRAVFTTTMFSSFVMLGTAIGDAFSNWVLGSVVLKGNTGGEVIKTMQLGAVSGLMPVAGVAIIALVGFLGALLQLFLLVMRQAMLIVVMAMIPIAATWAGTGPGSQAYQKLQGWVIAFLLFKPVGALVYVVAFTAAGTPSQDPQMKLLGIVLFTMAAFVLPSLMKLVAPAIGAMGGGGSGLAAAGMVAGAAVAVGSLVATGGASGAAGAGAGMSSVASRGPSAVGGKPGPPSGPPSGGGQGGPGPKPSPGPTPGSGSPSSGQGGGGGRNPGPAKSSLPGGAAGGVAGSAAQLAQSAPEGESNASAPSTPVAAGAAAERPALQSGYGAHAMKG</sequence>
<dbReference type="RefSeq" id="WP_146489289.1">
    <property type="nucleotide sequence ID" value="NZ_VIGX01000027.1"/>
</dbReference>
<feature type="transmembrane region" description="Helical" evidence="2">
    <location>
        <begin position="352"/>
        <end position="371"/>
    </location>
</feature>
<feature type="compositionally biased region" description="Low complexity" evidence="1">
    <location>
        <begin position="459"/>
        <end position="488"/>
    </location>
</feature>
<dbReference type="OrthoDB" id="3694109at2"/>
<feature type="transmembrane region" description="Helical" evidence="2">
    <location>
        <begin position="226"/>
        <end position="248"/>
    </location>
</feature>
<evidence type="ECO:0000313" key="3">
    <source>
        <dbReference type="EMBL" id="TWS25518.1"/>
    </source>
</evidence>
<feature type="region of interest" description="Disordered" evidence="1">
    <location>
        <begin position="381"/>
        <end position="489"/>
    </location>
</feature>
<keyword evidence="4" id="KW-1185">Reference proteome</keyword>
<dbReference type="Proteomes" id="UP000319375">
    <property type="component" value="Unassembled WGS sequence"/>
</dbReference>
<dbReference type="AlphaFoldDB" id="A0A5C5RSG2"/>
<feature type="transmembrane region" description="Helical" evidence="2">
    <location>
        <begin position="26"/>
        <end position="50"/>
    </location>
</feature>
<organism evidence="3 4">
    <name type="scientific">Tsukamurella conjunctivitidis</name>
    <dbReference type="NCBI Taxonomy" id="2592068"/>
    <lineage>
        <taxon>Bacteria</taxon>
        <taxon>Bacillati</taxon>
        <taxon>Actinomycetota</taxon>
        <taxon>Actinomycetes</taxon>
        <taxon>Mycobacteriales</taxon>
        <taxon>Tsukamurellaceae</taxon>
        <taxon>Tsukamurella</taxon>
    </lineage>
</organism>
<dbReference type="EMBL" id="VIGX01000027">
    <property type="protein sequence ID" value="TWS25518.1"/>
    <property type="molecule type" value="Genomic_DNA"/>
</dbReference>
<protein>
    <recommendedName>
        <fullName evidence="5">Type IV secretion system protein</fullName>
    </recommendedName>
</protein>
<feature type="transmembrane region" description="Helical" evidence="2">
    <location>
        <begin position="255"/>
        <end position="273"/>
    </location>
</feature>
<feature type="transmembrane region" description="Helical" evidence="2">
    <location>
        <begin position="168"/>
        <end position="192"/>
    </location>
</feature>
<feature type="transmembrane region" description="Helical" evidence="2">
    <location>
        <begin position="285"/>
        <end position="307"/>
    </location>
</feature>
<evidence type="ECO:0000313" key="4">
    <source>
        <dbReference type="Proteomes" id="UP000319375"/>
    </source>
</evidence>
<keyword evidence="2" id="KW-1133">Transmembrane helix</keyword>
<name>A0A5C5RSG2_9ACTN</name>
<keyword evidence="2" id="KW-0812">Transmembrane</keyword>
<feature type="compositionally biased region" description="Low complexity" evidence="1">
    <location>
        <begin position="442"/>
        <end position="451"/>
    </location>
</feature>
<keyword evidence="2" id="KW-0472">Membrane</keyword>
<evidence type="ECO:0000256" key="1">
    <source>
        <dbReference type="SAM" id="MobiDB-lite"/>
    </source>
</evidence>
<proteinExistence type="predicted"/>
<evidence type="ECO:0000256" key="2">
    <source>
        <dbReference type="SAM" id="Phobius"/>
    </source>
</evidence>
<gene>
    <name evidence="3" type="ORF">FK530_23120</name>
</gene>
<feature type="transmembrane region" description="Helical" evidence="2">
    <location>
        <begin position="138"/>
        <end position="156"/>
    </location>
</feature>
<feature type="compositionally biased region" description="Low complexity" evidence="1">
    <location>
        <begin position="384"/>
        <end position="397"/>
    </location>
</feature>
<comment type="caution">
    <text evidence="3">The sequence shown here is derived from an EMBL/GenBank/DDBJ whole genome shotgun (WGS) entry which is preliminary data.</text>
</comment>
<feature type="transmembrane region" description="Helical" evidence="2">
    <location>
        <begin position="319"/>
        <end position="340"/>
    </location>
</feature>
<reference evidence="3 4" key="1">
    <citation type="submission" date="2019-06" db="EMBL/GenBank/DDBJ databases">
        <title>Tsukamurella conjunctivitidis sp. nov., Tsukamurella assacharolytica sp. nov. and Tsukamurella sputae sp. nov. isolated from patients with conjunctivitis, bacteraemia (lymphoma) and respiratory infection (sputum) in Hong Kong.</title>
        <authorList>
            <person name="Teng J.L.L."/>
            <person name="Lee H.H."/>
            <person name="Fong J.Y.H."/>
            <person name="Fok K.M.N."/>
            <person name="Lau S.K.P."/>
            <person name="Woo P.C.Y."/>
        </authorList>
    </citation>
    <scope>NUCLEOTIDE SEQUENCE [LARGE SCALE GENOMIC DNA]</scope>
    <source>
        <strain evidence="3 4">HKU72</strain>
    </source>
</reference>